<dbReference type="SUPFAM" id="SSF140718">
    <property type="entry name" value="Mediator hinge subcomplex-like"/>
    <property type="match status" value="1"/>
</dbReference>
<evidence type="ECO:0000313" key="7">
    <source>
        <dbReference type="EMBL" id="KAJ6778609.1"/>
    </source>
</evidence>
<comment type="caution">
    <text evidence="7">The sequence shown here is derived from an EMBL/GenBank/DDBJ whole genome shotgun (WGS) entry which is preliminary data.</text>
</comment>
<comment type="subunit">
    <text evidence="6">Component of the Mediator complex.</text>
</comment>
<sequence>MKKGHFCVYGDVKTDDVLPSLEEQGVRQLYPKEPNVDFKKELGSLNRELQLHILELADVLVERDLHNMLGEWKTFPFVFKNLHHLLNSLRPHQARATLIHVLELQTQRRKQAVDDIKSGEKSCRNFSWSLSEP</sequence>
<evidence type="ECO:0000313" key="8">
    <source>
        <dbReference type="Proteomes" id="UP001151752"/>
    </source>
</evidence>
<dbReference type="GO" id="GO:0016592">
    <property type="term" value="C:mediator complex"/>
    <property type="evidence" value="ECO:0007669"/>
    <property type="project" value="InterPro"/>
</dbReference>
<evidence type="ECO:0000256" key="5">
    <source>
        <dbReference type="ARBA" id="ARBA00023242"/>
    </source>
</evidence>
<reference evidence="7" key="2">
    <citation type="journal article" date="2023" name="Int. J. Mol. Sci.">
        <title>De Novo Assembly and Annotation of 11 Diverse Shrub Willow (Salix) Genomes Reveals Novel Gene Organization in Sex-Linked Regions.</title>
        <authorList>
            <person name="Hyden B."/>
            <person name="Feng K."/>
            <person name="Yates T.B."/>
            <person name="Jawdy S."/>
            <person name="Cereghino C."/>
            <person name="Smart L.B."/>
            <person name="Muchero W."/>
        </authorList>
    </citation>
    <scope>NUCLEOTIDE SEQUENCE</scope>
    <source>
        <tissue evidence="7">Shoot tip</tissue>
    </source>
</reference>
<dbReference type="GO" id="GO:0070847">
    <property type="term" value="C:core mediator complex"/>
    <property type="evidence" value="ECO:0007669"/>
    <property type="project" value="TreeGrafter"/>
</dbReference>
<name>A0A9Q0X4I3_9ROSI</name>
<keyword evidence="8" id="KW-1185">Reference proteome</keyword>
<keyword evidence="6" id="KW-0010">Activator</keyword>
<dbReference type="PANTHER" id="PTHR21428:SF11">
    <property type="entry name" value="MEDIATOR OF RNA POLYMERASE II TRANSCRIPTION SUBUNIT 7"/>
    <property type="match status" value="1"/>
</dbReference>
<comment type="function">
    <text evidence="6">Component of the Mediator complex, a coactivator involved in the regulated transcription of nearly all RNA polymerase II-dependent genes. Mediator functions as a bridge to convey information from gene-specific regulatory proteins to the basal RNA polymerase II transcription machinery.</text>
</comment>
<evidence type="ECO:0000256" key="1">
    <source>
        <dbReference type="ARBA" id="ARBA00004123"/>
    </source>
</evidence>
<dbReference type="Pfam" id="PF05983">
    <property type="entry name" value="Med7"/>
    <property type="match status" value="1"/>
</dbReference>
<accession>A0A9Q0X4I3</accession>
<proteinExistence type="inferred from homology"/>
<dbReference type="InterPro" id="IPR044888">
    <property type="entry name" value="Mediatior_Med7_sf"/>
</dbReference>
<keyword evidence="5 6" id="KW-0539">Nucleus</keyword>
<gene>
    <name evidence="7" type="ORF">OIU74_002405</name>
</gene>
<protein>
    <recommendedName>
        <fullName evidence="6">Mediator of RNA polymerase II transcription subunit 7</fullName>
    </recommendedName>
</protein>
<reference evidence="7" key="1">
    <citation type="submission" date="2022-11" db="EMBL/GenBank/DDBJ databases">
        <authorList>
            <person name="Hyden B.L."/>
            <person name="Feng K."/>
            <person name="Yates T."/>
            <person name="Jawdy S."/>
            <person name="Smart L.B."/>
            <person name="Muchero W."/>
        </authorList>
    </citation>
    <scope>NUCLEOTIDE SEQUENCE</scope>
    <source>
        <tissue evidence="7">Shoot tip</tissue>
    </source>
</reference>
<dbReference type="AlphaFoldDB" id="A0A9Q0X4I3"/>
<dbReference type="GO" id="GO:0006357">
    <property type="term" value="P:regulation of transcription by RNA polymerase II"/>
    <property type="evidence" value="ECO:0007669"/>
    <property type="project" value="InterPro"/>
</dbReference>
<evidence type="ECO:0000256" key="4">
    <source>
        <dbReference type="ARBA" id="ARBA00023163"/>
    </source>
</evidence>
<evidence type="ECO:0000256" key="3">
    <source>
        <dbReference type="ARBA" id="ARBA00023015"/>
    </source>
</evidence>
<evidence type="ECO:0000256" key="6">
    <source>
        <dbReference type="RuleBase" id="RU364060"/>
    </source>
</evidence>
<dbReference type="GO" id="GO:0003712">
    <property type="term" value="F:transcription coregulator activity"/>
    <property type="evidence" value="ECO:0007669"/>
    <property type="project" value="InterPro"/>
</dbReference>
<keyword evidence="3 6" id="KW-0805">Transcription regulation</keyword>
<keyword evidence="4 6" id="KW-0804">Transcription</keyword>
<dbReference type="PANTHER" id="PTHR21428">
    <property type="entry name" value="MEDIATOR OF RNA POLYMERASE II TRANSCRIPTION SUBUNIT 7"/>
    <property type="match status" value="1"/>
</dbReference>
<dbReference type="Proteomes" id="UP001151752">
    <property type="component" value="Chromosome 16"/>
</dbReference>
<dbReference type="Gene3D" id="6.10.140.200">
    <property type="match status" value="1"/>
</dbReference>
<organism evidence="7 8">
    <name type="scientific">Salix koriyanagi</name>
    <dbReference type="NCBI Taxonomy" id="2511006"/>
    <lineage>
        <taxon>Eukaryota</taxon>
        <taxon>Viridiplantae</taxon>
        <taxon>Streptophyta</taxon>
        <taxon>Embryophyta</taxon>
        <taxon>Tracheophyta</taxon>
        <taxon>Spermatophyta</taxon>
        <taxon>Magnoliopsida</taxon>
        <taxon>eudicotyledons</taxon>
        <taxon>Gunneridae</taxon>
        <taxon>Pentapetalae</taxon>
        <taxon>rosids</taxon>
        <taxon>fabids</taxon>
        <taxon>Malpighiales</taxon>
        <taxon>Salicaceae</taxon>
        <taxon>Saliceae</taxon>
        <taxon>Salix</taxon>
    </lineage>
</organism>
<comment type="subcellular location">
    <subcellularLocation>
        <location evidence="1 6">Nucleus</location>
    </subcellularLocation>
</comment>
<comment type="similarity">
    <text evidence="2 6">Belongs to the Mediator complex subunit 7 family.</text>
</comment>
<dbReference type="InterPro" id="IPR037212">
    <property type="entry name" value="Med7/Med21-like"/>
</dbReference>
<evidence type="ECO:0000256" key="2">
    <source>
        <dbReference type="ARBA" id="ARBA00009994"/>
    </source>
</evidence>
<dbReference type="EMBL" id="JAPFFM010000001">
    <property type="protein sequence ID" value="KAJ6778609.1"/>
    <property type="molecule type" value="Genomic_DNA"/>
</dbReference>
<dbReference type="InterPro" id="IPR009244">
    <property type="entry name" value="Mediatior_Med7"/>
</dbReference>